<accession>A0ABM2A5Z9</accession>
<reference evidence="3" key="2">
    <citation type="submission" date="2025-05" db="UniProtKB">
        <authorList>
            <consortium name="EnsemblMetazoa"/>
        </authorList>
    </citation>
    <scope>IDENTIFICATION</scope>
    <source>
        <strain evidence="3">Foshan</strain>
    </source>
</reference>
<evidence type="ECO:0000256" key="2">
    <source>
        <dbReference type="SAM" id="Phobius"/>
    </source>
</evidence>
<keyword evidence="2" id="KW-0472">Membrane</keyword>
<feature type="transmembrane region" description="Helical" evidence="2">
    <location>
        <begin position="73"/>
        <end position="95"/>
    </location>
</feature>
<proteinExistence type="predicted"/>
<keyword evidence="2" id="KW-0812">Transmembrane</keyword>
<organism evidence="3 4">
    <name type="scientific">Aedes albopictus</name>
    <name type="common">Asian tiger mosquito</name>
    <name type="synonym">Stegomyia albopicta</name>
    <dbReference type="NCBI Taxonomy" id="7160"/>
    <lineage>
        <taxon>Eukaryota</taxon>
        <taxon>Metazoa</taxon>
        <taxon>Ecdysozoa</taxon>
        <taxon>Arthropoda</taxon>
        <taxon>Hexapoda</taxon>
        <taxon>Insecta</taxon>
        <taxon>Pterygota</taxon>
        <taxon>Neoptera</taxon>
        <taxon>Endopterygota</taxon>
        <taxon>Diptera</taxon>
        <taxon>Nematocera</taxon>
        <taxon>Culicoidea</taxon>
        <taxon>Culicidae</taxon>
        <taxon>Culicinae</taxon>
        <taxon>Aedini</taxon>
        <taxon>Aedes</taxon>
        <taxon>Stegomyia</taxon>
    </lineage>
</organism>
<dbReference type="EnsemblMetazoa" id="AALFPA23_024797.R36949">
    <property type="protein sequence ID" value="AALFPA23_024797.P36949"/>
    <property type="gene ID" value="AALFPA23_024797"/>
</dbReference>
<reference evidence="4" key="1">
    <citation type="journal article" date="2015" name="Proc. Natl. Acad. Sci. U.S.A.">
        <title>Genome sequence of the Asian Tiger mosquito, Aedes albopictus, reveals insights into its biology, genetics, and evolution.</title>
        <authorList>
            <person name="Chen X.G."/>
            <person name="Jiang X."/>
            <person name="Gu J."/>
            <person name="Xu M."/>
            <person name="Wu Y."/>
            <person name="Deng Y."/>
            <person name="Zhang C."/>
            <person name="Bonizzoni M."/>
            <person name="Dermauw W."/>
            <person name="Vontas J."/>
            <person name="Armbruster P."/>
            <person name="Huang X."/>
            <person name="Yang Y."/>
            <person name="Zhang H."/>
            <person name="He W."/>
            <person name="Peng H."/>
            <person name="Liu Y."/>
            <person name="Wu K."/>
            <person name="Chen J."/>
            <person name="Lirakis M."/>
            <person name="Topalis P."/>
            <person name="Van Leeuwen T."/>
            <person name="Hall A.B."/>
            <person name="Jiang X."/>
            <person name="Thorpe C."/>
            <person name="Mueller R.L."/>
            <person name="Sun C."/>
            <person name="Waterhouse R.M."/>
            <person name="Yan G."/>
            <person name="Tu Z.J."/>
            <person name="Fang X."/>
            <person name="James A.A."/>
        </authorList>
    </citation>
    <scope>NUCLEOTIDE SEQUENCE [LARGE SCALE GENOMIC DNA]</scope>
    <source>
        <strain evidence="4">Foshan</strain>
    </source>
</reference>
<sequence length="137" mass="14978">MNRSGGGDAAEEDIPLERRHRSERRNGSSEGDGNKERFAQKIDLHSYTGLTTILVVNLQQLYLMFSVGPDLGAMFYILTVLASISAILVIALLPIRYVLEKGLSSTVLYYTSLALYVLRASPRASLSGSLSLFPGPE</sequence>
<dbReference type="RefSeq" id="XP_062716763.1">
    <property type="nucleotide sequence ID" value="XM_062860779.1"/>
</dbReference>
<feature type="transmembrane region" description="Helical" evidence="2">
    <location>
        <begin position="47"/>
        <end position="67"/>
    </location>
</feature>
<feature type="compositionally biased region" description="Basic and acidic residues" evidence="1">
    <location>
        <begin position="24"/>
        <end position="37"/>
    </location>
</feature>
<evidence type="ECO:0000313" key="3">
    <source>
        <dbReference type="EnsemblMetazoa" id="AALFPA23_024797.P36949"/>
    </source>
</evidence>
<evidence type="ECO:0000256" key="1">
    <source>
        <dbReference type="SAM" id="MobiDB-lite"/>
    </source>
</evidence>
<name>A0ABM2A5Z9_AEDAL</name>
<keyword evidence="4" id="KW-1185">Reference proteome</keyword>
<evidence type="ECO:0000313" key="4">
    <source>
        <dbReference type="Proteomes" id="UP000069940"/>
    </source>
</evidence>
<dbReference type="GeneID" id="109402836"/>
<protein>
    <submittedName>
        <fullName evidence="3">Uncharacterized protein</fullName>
    </submittedName>
</protein>
<feature type="region of interest" description="Disordered" evidence="1">
    <location>
        <begin position="1"/>
        <end position="37"/>
    </location>
</feature>
<keyword evidence="2" id="KW-1133">Transmembrane helix</keyword>
<dbReference type="Proteomes" id="UP000069940">
    <property type="component" value="Unassembled WGS sequence"/>
</dbReference>